<dbReference type="InterPro" id="IPR029063">
    <property type="entry name" value="SAM-dependent_MTases_sf"/>
</dbReference>
<evidence type="ECO:0000313" key="2">
    <source>
        <dbReference type="EMBL" id="QDZ24660.1"/>
    </source>
</evidence>
<gene>
    <name evidence="2" type="ORF">A3770_14p71780</name>
</gene>
<dbReference type="SUPFAM" id="SSF53335">
    <property type="entry name" value="S-adenosyl-L-methionine-dependent methyltransferases"/>
    <property type="match status" value="1"/>
</dbReference>
<evidence type="ECO:0000313" key="3">
    <source>
        <dbReference type="Proteomes" id="UP000316726"/>
    </source>
</evidence>
<accession>A0A5B8MYL8</accession>
<evidence type="ECO:0000259" key="1">
    <source>
        <dbReference type="Pfam" id="PF08241"/>
    </source>
</evidence>
<dbReference type="EMBL" id="CP031047">
    <property type="protein sequence ID" value="QDZ24660.1"/>
    <property type="molecule type" value="Genomic_DNA"/>
</dbReference>
<dbReference type="AlphaFoldDB" id="A0A5B8MYL8"/>
<dbReference type="Pfam" id="PF08241">
    <property type="entry name" value="Methyltransf_11"/>
    <property type="match status" value="1"/>
</dbReference>
<dbReference type="PANTHER" id="PTHR34208">
    <property type="entry name" value="S-ADENOSYL-L-METHIONINE-DEPENDENT METHYLTRANSFERASE-RELATED"/>
    <property type="match status" value="1"/>
</dbReference>
<dbReference type="Proteomes" id="UP000316726">
    <property type="component" value="Chromosome 14"/>
</dbReference>
<dbReference type="PANTHER" id="PTHR34208:SF5">
    <property type="entry name" value="OS01G0144000 PROTEIN"/>
    <property type="match status" value="1"/>
</dbReference>
<dbReference type="OrthoDB" id="510255at2759"/>
<dbReference type="CDD" id="cd02440">
    <property type="entry name" value="AdoMet_MTases"/>
    <property type="match status" value="1"/>
</dbReference>
<name>A0A5B8MYL8_9CHLO</name>
<dbReference type="Gene3D" id="3.40.50.150">
    <property type="entry name" value="Vaccinia Virus protein VP39"/>
    <property type="match status" value="1"/>
</dbReference>
<sequence length="328" mass="37429">MLFNSKRNFKDHMMHALVGFFVGAAVMSLLSSKSAEHKAVQGTIMQSPMFNTNDELFLGSQTGDLPPARRGDYIYKTNTYQALYDQTWTKGGYPAQSCWGCRFATDIVNKVPFNNMLDAGTGNGALVRMMRSHGKSAWGIELSKAVLEQECPDMLKAGFVEPGVLTNLPYADNSFDLVWSSDVLEHIHPEEAEKVVSELVRVSRRFLVLTISLKGHTKATAANNNEAGRHTMLRPRKWWEDTFRKYGAVVNRELFWAMQEFDKRYTGSDLHACQMEGDANDGGLYEVCKIDNPWLVGKREQENLRKDRMITTENMELEPWFFTFRKLR</sequence>
<dbReference type="GO" id="GO:0008757">
    <property type="term" value="F:S-adenosylmethionine-dependent methyltransferase activity"/>
    <property type="evidence" value="ECO:0007669"/>
    <property type="project" value="InterPro"/>
</dbReference>
<proteinExistence type="predicted"/>
<dbReference type="GO" id="GO:0045488">
    <property type="term" value="P:pectin metabolic process"/>
    <property type="evidence" value="ECO:0007669"/>
    <property type="project" value="InterPro"/>
</dbReference>
<keyword evidence="3" id="KW-1185">Reference proteome</keyword>
<dbReference type="InterPro" id="IPR044689">
    <property type="entry name" value="CGR2/3"/>
</dbReference>
<feature type="domain" description="Methyltransferase type 11" evidence="1">
    <location>
        <begin position="117"/>
        <end position="204"/>
    </location>
</feature>
<protein>
    <recommendedName>
        <fullName evidence="1">Methyltransferase type 11 domain-containing protein</fullName>
    </recommendedName>
</protein>
<dbReference type="InterPro" id="IPR013216">
    <property type="entry name" value="Methyltransf_11"/>
</dbReference>
<reference evidence="2 3" key="1">
    <citation type="submission" date="2018-07" db="EMBL/GenBank/DDBJ databases">
        <title>The complete nuclear genome of the prasinophyte Chloropicon primus (CCMP1205).</title>
        <authorList>
            <person name="Pombert J.-F."/>
            <person name="Otis C."/>
            <person name="Turmel M."/>
            <person name="Lemieux C."/>
        </authorList>
    </citation>
    <scope>NUCLEOTIDE SEQUENCE [LARGE SCALE GENOMIC DNA]</scope>
    <source>
        <strain evidence="2 3">CCMP1205</strain>
    </source>
</reference>
<organism evidence="2 3">
    <name type="scientific">Chloropicon primus</name>
    <dbReference type="NCBI Taxonomy" id="1764295"/>
    <lineage>
        <taxon>Eukaryota</taxon>
        <taxon>Viridiplantae</taxon>
        <taxon>Chlorophyta</taxon>
        <taxon>Chloropicophyceae</taxon>
        <taxon>Chloropicales</taxon>
        <taxon>Chloropicaceae</taxon>
        <taxon>Chloropicon</taxon>
    </lineage>
</organism>